<sequence>MQKYLNKTATEENCFFSENRLNKELISESIANKTFKLPWGETPPKEGSTISLFLKVGSHSSAREKLLKNKDNVIPWTDIETLSASFTTRLGPNRSSWFCWWPEKLSYNGFRWLSDKDWDFNGESIRNMSGCLRQLG</sequence>
<reference evidence="2" key="1">
    <citation type="submission" date="2017-04" db="EMBL/GenBank/DDBJ databases">
        <authorList>
            <person name="Varghese N."/>
            <person name="Submissions S."/>
        </authorList>
    </citation>
    <scope>NUCLEOTIDE SEQUENCE [LARGE SCALE GENOMIC DNA]</scope>
    <source>
        <strain evidence="2">RKEM611</strain>
    </source>
</reference>
<name>A0A1Y6BJT6_9BACT</name>
<dbReference type="AlphaFoldDB" id="A0A1Y6BJT6"/>
<dbReference type="STRING" id="1513793.SAMN06296036_105323"/>
<dbReference type="EMBL" id="FWZT01000005">
    <property type="protein sequence ID" value="SMF14841.1"/>
    <property type="molecule type" value="Genomic_DNA"/>
</dbReference>
<dbReference type="Proteomes" id="UP000192907">
    <property type="component" value="Unassembled WGS sequence"/>
</dbReference>
<keyword evidence="2" id="KW-1185">Reference proteome</keyword>
<evidence type="ECO:0000313" key="2">
    <source>
        <dbReference type="Proteomes" id="UP000192907"/>
    </source>
</evidence>
<organism evidence="1 2">
    <name type="scientific">Pseudobacteriovorax antillogorgiicola</name>
    <dbReference type="NCBI Taxonomy" id="1513793"/>
    <lineage>
        <taxon>Bacteria</taxon>
        <taxon>Pseudomonadati</taxon>
        <taxon>Bdellovibrionota</taxon>
        <taxon>Oligoflexia</taxon>
        <taxon>Oligoflexales</taxon>
        <taxon>Pseudobacteriovoracaceae</taxon>
        <taxon>Pseudobacteriovorax</taxon>
    </lineage>
</organism>
<protein>
    <submittedName>
        <fullName evidence="1">Uncharacterized protein</fullName>
    </submittedName>
</protein>
<proteinExistence type="predicted"/>
<evidence type="ECO:0000313" key="1">
    <source>
        <dbReference type="EMBL" id="SMF14841.1"/>
    </source>
</evidence>
<gene>
    <name evidence="1" type="ORF">SAMN06296036_105323</name>
</gene>
<accession>A0A1Y6BJT6</accession>